<keyword evidence="3" id="KW-1185">Reference proteome</keyword>
<dbReference type="RefSeq" id="WP_345509710.1">
    <property type="nucleotide sequence ID" value="NZ_BAAAXD010000003.1"/>
</dbReference>
<reference evidence="2 3" key="1">
    <citation type="submission" date="2024-09" db="EMBL/GenBank/DDBJ databases">
        <authorList>
            <person name="Sun Q."/>
            <person name="Mori K."/>
        </authorList>
    </citation>
    <scope>NUCLEOTIDE SEQUENCE [LARGE SCALE GENOMIC DNA]</scope>
    <source>
        <strain evidence="2 3">JCM 3331</strain>
    </source>
</reference>
<dbReference type="SUPFAM" id="SSF48557">
    <property type="entry name" value="L-aspartase-like"/>
    <property type="match status" value="1"/>
</dbReference>
<dbReference type="EMBL" id="JBHMCG010000075">
    <property type="protein sequence ID" value="MFB9573891.1"/>
    <property type="molecule type" value="Genomic_DNA"/>
</dbReference>
<evidence type="ECO:0000313" key="3">
    <source>
        <dbReference type="Proteomes" id="UP001589710"/>
    </source>
</evidence>
<comment type="caution">
    <text evidence="2">The sequence shown here is derived from an EMBL/GenBank/DDBJ whole genome shotgun (WGS) entry which is preliminary data.</text>
</comment>
<proteinExistence type="predicted"/>
<organism evidence="2 3">
    <name type="scientific">Streptomyces yanii</name>
    <dbReference type="NCBI Taxonomy" id="78510"/>
    <lineage>
        <taxon>Bacteria</taxon>
        <taxon>Bacillati</taxon>
        <taxon>Actinomycetota</taxon>
        <taxon>Actinomycetes</taxon>
        <taxon>Kitasatosporales</taxon>
        <taxon>Streptomycetaceae</taxon>
        <taxon>Streptomyces</taxon>
    </lineage>
</organism>
<keyword evidence="1" id="KW-0456">Lyase</keyword>
<accession>A0ABV5R952</accession>
<gene>
    <name evidence="2" type="ORF">ACFFTL_16635</name>
</gene>
<protein>
    <submittedName>
        <fullName evidence="2">Uncharacterized protein</fullName>
    </submittedName>
</protein>
<evidence type="ECO:0000313" key="2">
    <source>
        <dbReference type="EMBL" id="MFB9573891.1"/>
    </source>
</evidence>
<dbReference type="Gene3D" id="1.10.40.30">
    <property type="entry name" value="Fumarase/aspartase (C-terminal domain)"/>
    <property type="match status" value="1"/>
</dbReference>
<dbReference type="Proteomes" id="UP001589710">
    <property type="component" value="Unassembled WGS sequence"/>
</dbReference>
<sequence>MAVVFAERIGRRRAKEVLVNAAARARAETTDLADVLADVLDEEPELAGPDQGELTDPARYTGCAGSLTDRALVRG</sequence>
<name>A0ABV5R952_9ACTN</name>
<dbReference type="InterPro" id="IPR008948">
    <property type="entry name" value="L-Aspartase-like"/>
</dbReference>
<evidence type="ECO:0000256" key="1">
    <source>
        <dbReference type="ARBA" id="ARBA00023239"/>
    </source>
</evidence>